<proteinExistence type="inferred from homology"/>
<evidence type="ECO:0000256" key="4">
    <source>
        <dbReference type="ARBA" id="ARBA00022837"/>
    </source>
</evidence>
<keyword evidence="4" id="KW-0106">Calcium</keyword>
<dbReference type="Gene3D" id="3.40.720.10">
    <property type="entry name" value="Alkaline Phosphatase, subunit A"/>
    <property type="match status" value="1"/>
</dbReference>
<dbReference type="Pfam" id="PF00884">
    <property type="entry name" value="Sulfatase"/>
    <property type="match status" value="1"/>
</dbReference>
<evidence type="ECO:0000259" key="6">
    <source>
        <dbReference type="Pfam" id="PF00884"/>
    </source>
</evidence>
<accession>A0A317ZMS1</accession>
<feature type="domain" description="Sulfatase N-terminal" evidence="6">
    <location>
        <begin position="26"/>
        <end position="383"/>
    </location>
</feature>
<protein>
    <submittedName>
        <fullName evidence="7">Arylsulfatase</fullName>
    </submittedName>
</protein>
<keyword evidence="3" id="KW-0378">Hydrolase</keyword>
<dbReference type="InParanoid" id="A0A317ZMS1"/>
<dbReference type="GO" id="GO:0004065">
    <property type="term" value="F:arylsulfatase activity"/>
    <property type="evidence" value="ECO:0007669"/>
    <property type="project" value="TreeGrafter"/>
</dbReference>
<dbReference type="PANTHER" id="PTHR42693:SF53">
    <property type="entry name" value="ENDO-4-O-SULFATASE"/>
    <property type="match status" value="1"/>
</dbReference>
<comment type="similarity">
    <text evidence="1">Belongs to the sulfatase family.</text>
</comment>
<comment type="caution">
    <text evidence="7">The sequence shown here is derived from an EMBL/GenBank/DDBJ whole genome shotgun (WGS) entry which is preliminary data.</text>
</comment>
<evidence type="ECO:0000256" key="5">
    <source>
        <dbReference type="SAM" id="MobiDB-lite"/>
    </source>
</evidence>
<evidence type="ECO:0000256" key="3">
    <source>
        <dbReference type="ARBA" id="ARBA00022801"/>
    </source>
</evidence>
<name>A0A317ZMS1_9BACT</name>
<dbReference type="InterPro" id="IPR024607">
    <property type="entry name" value="Sulfatase_CS"/>
</dbReference>
<keyword evidence="8" id="KW-1185">Reference proteome</keyword>
<dbReference type="EMBL" id="QHJQ01000003">
    <property type="protein sequence ID" value="PXA04701.1"/>
    <property type="molecule type" value="Genomic_DNA"/>
</dbReference>
<keyword evidence="2" id="KW-0479">Metal-binding</keyword>
<evidence type="ECO:0000313" key="8">
    <source>
        <dbReference type="Proteomes" id="UP000247099"/>
    </source>
</evidence>
<dbReference type="InterPro" id="IPR017850">
    <property type="entry name" value="Alkaline_phosphatase_core_sf"/>
</dbReference>
<organism evidence="7 8">
    <name type="scientific">Coraliomargarita sinensis</name>
    <dbReference type="NCBI Taxonomy" id="2174842"/>
    <lineage>
        <taxon>Bacteria</taxon>
        <taxon>Pseudomonadati</taxon>
        <taxon>Verrucomicrobiota</taxon>
        <taxon>Opitutia</taxon>
        <taxon>Puniceicoccales</taxon>
        <taxon>Coraliomargaritaceae</taxon>
        <taxon>Coraliomargarita</taxon>
    </lineage>
</organism>
<reference evidence="7 8" key="1">
    <citation type="submission" date="2018-05" db="EMBL/GenBank/DDBJ databases">
        <title>Coraliomargarita sinensis sp. nov., isolated from a marine solar saltern.</title>
        <authorList>
            <person name="Zhou L.Y."/>
        </authorList>
    </citation>
    <scope>NUCLEOTIDE SEQUENCE [LARGE SCALE GENOMIC DNA]</scope>
    <source>
        <strain evidence="7 8">WN38</strain>
    </source>
</reference>
<gene>
    <name evidence="7" type="ORF">DDZ13_05890</name>
</gene>
<dbReference type="AlphaFoldDB" id="A0A317ZMS1"/>
<dbReference type="SUPFAM" id="SSF53649">
    <property type="entry name" value="Alkaline phosphatase-like"/>
    <property type="match status" value="1"/>
</dbReference>
<evidence type="ECO:0000313" key="7">
    <source>
        <dbReference type="EMBL" id="PXA04701.1"/>
    </source>
</evidence>
<dbReference type="PANTHER" id="PTHR42693">
    <property type="entry name" value="ARYLSULFATASE FAMILY MEMBER"/>
    <property type="match status" value="1"/>
</dbReference>
<dbReference type="InterPro" id="IPR000917">
    <property type="entry name" value="Sulfatase_N"/>
</dbReference>
<dbReference type="RefSeq" id="WP_110130507.1">
    <property type="nucleotide sequence ID" value="NZ_QHJQ01000003.1"/>
</dbReference>
<dbReference type="Proteomes" id="UP000247099">
    <property type="component" value="Unassembled WGS sequence"/>
</dbReference>
<sequence length="524" mass="58070">MNSSIFRNLFLTVLFGVSSSFALEKPNIILILADDMGPGEPSHMGGLVPTPAIDSLAAEGMRFTDAHTSSSVCTPTRYGLLTGRYNWRSRLKRFVLIDATEKALMDPKRLNMPAFLKEQNYHTGMIGKWHLGADFERLNSPPGDEDRQDASWKLDYTKPFRNGPADIGFDQSFFVLSSLDVPPYVYLRDDKAVAVPTENGGWPHNEYNDFKRVGARDPEFDAHDALPDFAREAREYIKVQAENEAKPFFLFLSLTSPHTPITPSERFKGKYPQYSHYADFIAETDWVVGEVIAEVTASGIGENTMIIYTSDNGFAPYVKIPEMLAAGYKPSGDWRGDKATIYEGGHRVPFLVRWPAGVEPGTTSDVTVCTTDFYATFADLLGARDAIPPDAAEDSFSFLPALHGFSDPIRPFTIHHSLNGTFAIRKGDWKLIFGTGPGGGWSDEPPPPAELVQLFNLAKDPAETRNLEAENPAKVAELVDDLAETFHRGRTTPGPDQSNDGWPMLRRDLNELAASFPQLAPPDE</sequence>
<feature type="region of interest" description="Disordered" evidence="5">
    <location>
        <begin position="486"/>
        <end position="505"/>
    </location>
</feature>
<dbReference type="CDD" id="cd16143">
    <property type="entry name" value="ARS_like"/>
    <property type="match status" value="1"/>
</dbReference>
<dbReference type="Gene3D" id="3.30.1120.10">
    <property type="match status" value="1"/>
</dbReference>
<dbReference type="PROSITE" id="PS00523">
    <property type="entry name" value="SULFATASE_1"/>
    <property type="match status" value="1"/>
</dbReference>
<evidence type="ECO:0000256" key="2">
    <source>
        <dbReference type="ARBA" id="ARBA00022723"/>
    </source>
</evidence>
<dbReference type="GO" id="GO:0046872">
    <property type="term" value="F:metal ion binding"/>
    <property type="evidence" value="ECO:0007669"/>
    <property type="project" value="UniProtKB-KW"/>
</dbReference>
<evidence type="ECO:0000256" key="1">
    <source>
        <dbReference type="ARBA" id="ARBA00008779"/>
    </source>
</evidence>
<dbReference type="InterPro" id="IPR050738">
    <property type="entry name" value="Sulfatase"/>
</dbReference>
<dbReference type="OrthoDB" id="9770482at2"/>